<sequence>MTQTTTPLHCTEITYKELDQPLHTLFNNSQYSDFSILFATRKERVYVWRGILASYSEYFNTMFQSSQQFTENVNSEMMVNDPEEEDSLYKLIQFFYTGTLTYTLIEEALQLLLVSQKYMIQGKLPQHLKTQIESNINVSNCFSIFQQLALLDSTAEDSFVNSILSMAVTEMARNFSTLLKEHIADLLTLSPQLMLVMMREFSKLCHPKTMKIASALMRSSSTTSTGPVVGDGVAVIHEVIPPHSPSTSYTRRKFERISQPQLRRNSRSSVSAPNLNHHAFSAEGMVKCDGKQFLRFLMDWMIMDVDARKDVVAEIKALESTLSYSQ</sequence>
<proteinExistence type="predicted"/>
<dbReference type="PANTHER" id="PTHR24413">
    <property type="entry name" value="SPECKLE-TYPE POZ PROTEIN"/>
    <property type="match status" value="1"/>
</dbReference>
<evidence type="ECO:0000259" key="1">
    <source>
        <dbReference type="PROSITE" id="PS50097"/>
    </source>
</evidence>
<gene>
    <name evidence="2" type="ORF">C9374_006297</name>
</gene>
<dbReference type="PROSITE" id="PS50097">
    <property type="entry name" value="BTB"/>
    <property type="match status" value="1"/>
</dbReference>
<evidence type="ECO:0000313" key="2">
    <source>
        <dbReference type="EMBL" id="KAG2381308.1"/>
    </source>
</evidence>
<dbReference type="Proteomes" id="UP000816034">
    <property type="component" value="Unassembled WGS sequence"/>
</dbReference>
<comment type="caution">
    <text evidence="2">The sequence shown here is derived from an EMBL/GenBank/DDBJ whole genome shotgun (WGS) entry which is preliminary data.</text>
</comment>
<evidence type="ECO:0000313" key="3">
    <source>
        <dbReference type="Proteomes" id="UP000816034"/>
    </source>
</evidence>
<dbReference type="AlphaFoldDB" id="A0AA88GMI4"/>
<dbReference type="Gene3D" id="3.30.710.10">
    <property type="entry name" value="Potassium Channel Kv1.1, Chain A"/>
    <property type="match status" value="1"/>
</dbReference>
<dbReference type="InterPro" id="IPR011333">
    <property type="entry name" value="SKP1/BTB/POZ_sf"/>
</dbReference>
<dbReference type="Pfam" id="PF00651">
    <property type="entry name" value="BTB"/>
    <property type="match status" value="1"/>
</dbReference>
<name>A0AA88GMI4_NAELO</name>
<feature type="domain" description="BTB" evidence="1">
    <location>
        <begin position="32"/>
        <end position="104"/>
    </location>
</feature>
<dbReference type="EMBL" id="PYSW02000027">
    <property type="protein sequence ID" value="KAG2381308.1"/>
    <property type="molecule type" value="Genomic_DNA"/>
</dbReference>
<dbReference type="SUPFAM" id="SSF54695">
    <property type="entry name" value="POZ domain"/>
    <property type="match status" value="1"/>
</dbReference>
<dbReference type="GeneID" id="68098751"/>
<dbReference type="RefSeq" id="XP_044546988.1">
    <property type="nucleotide sequence ID" value="XM_044696141.1"/>
</dbReference>
<organism evidence="2 3">
    <name type="scientific">Naegleria lovaniensis</name>
    <name type="common">Amoeba</name>
    <dbReference type="NCBI Taxonomy" id="51637"/>
    <lineage>
        <taxon>Eukaryota</taxon>
        <taxon>Discoba</taxon>
        <taxon>Heterolobosea</taxon>
        <taxon>Tetramitia</taxon>
        <taxon>Eutetramitia</taxon>
        <taxon>Vahlkampfiidae</taxon>
        <taxon>Naegleria</taxon>
    </lineage>
</organism>
<dbReference type="CDD" id="cd18186">
    <property type="entry name" value="BTB_POZ_ZBTB_KLHL-like"/>
    <property type="match status" value="1"/>
</dbReference>
<keyword evidence="3" id="KW-1185">Reference proteome</keyword>
<accession>A0AA88GMI4</accession>
<protein>
    <recommendedName>
        <fullName evidence="1">BTB domain-containing protein</fullName>
    </recommendedName>
</protein>
<dbReference type="SMART" id="SM00225">
    <property type="entry name" value="BTB"/>
    <property type="match status" value="1"/>
</dbReference>
<reference evidence="2 3" key="1">
    <citation type="journal article" date="2018" name="BMC Genomics">
        <title>The genome of Naegleria lovaniensis, the basis for a comparative approach to unravel pathogenicity factors of the human pathogenic amoeba N. fowleri.</title>
        <authorList>
            <person name="Liechti N."/>
            <person name="Schurch N."/>
            <person name="Bruggmann R."/>
            <person name="Wittwer M."/>
        </authorList>
    </citation>
    <scope>NUCLEOTIDE SEQUENCE [LARGE SCALE GENOMIC DNA]</scope>
    <source>
        <strain evidence="2 3">ATCC 30569</strain>
    </source>
</reference>
<dbReference type="InterPro" id="IPR000210">
    <property type="entry name" value="BTB/POZ_dom"/>
</dbReference>